<keyword evidence="2" id="KW-1185">Reference proteome</keyword>
<evidence type="ECO:0000313" key="2">
    <source>
        <dbReference type="Proteomes" id="UP001642464"/>
    </source>
</evidence>
<accession>A0ABP0J3J3</accession>
<dbReference type="EMBL" id="CAXAMM010005869">
    <property type="protein sequence ID" value="CAK9008939.1"/>
    <property type="molecule type" value="Genomic_DNA"/>
</dbReference>
<name>A0ABP0J3J3_9DINO</name>
<proteinExistence type="predicted"/>
<evidence type="ECO:0000313" key="1">
    <source>
        <dbReference type="EMBL" id="CAK9008939.1"/>
    </source>
</evidence>
<organism evidence="1 2">
    <name type="scientific">Durusdinium trenchii</name>
    <dbReference type="NCBI Taxonomy" id="1381693"/>
    <lineage>
        <taxon>Eukaryota</taxon>
        <taxon>Sar</taxon>
        <taxon>Alveolata</taxon>
        <taxon>Dinophyceae</taxon>
        <taxon>Suessiales</taxon>
        <taxon>Symbiodiniaceae</taxon>
        <taxon>Durusdinium</taxon>
    </lineage>
</organism>
<reference evidence="1 2" key="1">
    <citation type="submission" date="2024-02" db="EMBL/GenBank/DDBJ databases">
        <authorList>
            <person name="Chen Y."/>
            <person name="Shah S."/>
            <person name="Dougan E. K."/>
            <person name="Thang M."/>
            <person name="Chan C."/>
        </authorList>
    </citation>
    <scope>NUCLEOTIDE SEQUENCE [LARGE SCALE GENOMIC DNA]</scope>
</reference>
<sequence length="310" mass="33622">MSSHPPPDLALDVSRLMDSVREEIMQLMQEGVQKTASYCASICAERVVAARREMQRRWAEERRELERVYGLAPGSGFGTPSSARLNSAPRMVSRPSSRPGSCHSWSTPCQELPSSSPQNEGAVVHAAQSSSKADDHERHLDSSFIDAYDAVQTLEERNQQAARAMQLLDEALRAAENAGCEKHAFGGPPVPGSTWHADILRPSQDLRKPVSQLSPTPHRAPQAPWSMNGAGQRHKGLSNSPVVTQFPGQEQAYGVLSKKPSCKTPGSAPSSAIGDVPMRVAEPSTFANEQDREVRGLCGASERLQEGLTH</sequence>
<protein>
    <submittedName>
        <fullName evidence="1">Uncharacterized protein</fullName>
    </submittedName>
</protein>
<dbReference type="Proteomes" id="UP001642464">
    <property type="component" value="Unassembled WGS sequence"/>
</dbReference>
<comment type="caution">
    <text evidence="1">The sequence shown here is derived from an EMBL/GenBank/DDBJ whole genome shotgun (WGS) entry which is preliminary data.</text>
</comment>
<gene>
    <name evidence="1" type="ORF">SCF082_LOCUS10082</name>
</gene>